<gene>
    <name evidence="6" type="ORF">MONBRDRAFT_26138</name>
</gene>
<evidence type="ECO:0000313" key="6">
    <source>
        <dbReference type="EMBL" id="EDQ88565.1"/>
    </source>
</evidence>
<feature type="domain" description="Phosphofurin acidic cluster sorting protein 1/2 N-terminal C2" evidence="5">
    <location>
        <begin position="76"/>
        <end position="217"/>
    </location>
</feature>
<feature type="domain" description="Phosphofurin acidic cluster sorting protein 1/2 C-terminal" evidence="4">
    <location>
        <begin position="520"/>
        <end position="665"/>
    </location>
</feature>
<dbReference type="AlphaFoldDB" id="A9V1G8"/>
<dbReference type="GO" id="GO:0072659">
    <property type="term" value="P:protein localization to plasma membrane"/>
    <property type="evidence" value="ECO:0000318"/>
    <property type="project" value="GO_Central"/>
</dbReference>
<comment type="similarity">
    <text evidence="1">Belongs to the PACS family.</text>
</comment>
<keyword evidence="7" id="KW-1185">Reference proteome</keyword>
<dbReference type="KEGG" id="mbr:MONBRDRAFT_26138"/>
<evidence type="ECO:0000256" key="3">
    <source>
        <dbReference type="SAM" id="MobiDB-lite"/>
    </source>
</evidence>
<proteinExistence type="inferred from homology"/>
<feature type="region of interest" description="Disordered" evidence="3">
    <location>
        <begin position="358"/>
        <end position="440"/>
    </location>
</feature>
<feature type="compositionally biased region" description="Polar residues" evidence="3">
    <location>
        <begin position="375"/>
        <end position="385"/>
    </location>
</feature>
<evidence type="ECO:0000259" key="5">
    <source>
        <dbReference type="Pfam" id="PF25332"/>
    </source>
</evidence>
<accession>A9V1G8</accession>
<sequence>MSALPSDGPAASGSSAAPMGSNVQALPISVGMGSAAMPGSGAANTTLQHTETRGSGDGDDETTSPSPSMAAVMINSSWELGRRLDAACTPRICQLNIRHIQMLVPVDVDQMKQELLKTTVDSVNLAVSMQNTRKTLRSPNIPLNAELKVDAPLQLTYNLQYSHNWKMPDENILIISLERRKRYKHRPIKGYKLLCSAAISMDEVLQSSLTGTLSLVDRHGQITARVEIDSIITQPLQITADDVEEESDGWSEADALSDVDDDGMSTRGASRRRKPKKMKLRKLMKGIKNIPQMGQSRHPPKVPLLRQASQTEAFLTARALGLASGRKRKEEEEAEIDVEDLDGISLLEVLRMGSSAVSQYSDNSDNDDDDLAVRHNNSSAGSRSNKLAVRLQNILPGGRKKERGTASTSSASNGNGGGTNSSTSRIPKMPSFSDLGVPNRPRSASSVLSQLTARLDVDLPFAILVDLEHDKAQEIASEIAAGAEEDAGVRLLATQVLPCAAGELQAHVRALVQYADSRASLFTIAILGSATFQWQLLQAYVEAAFRGRQRYHAFLPLPLEANETPLIQYLAHIDDHYATHFNTPTWFDLVGSVVENGEQLSELAKHVVHYLTHASFTHTNLSINELLITTDASQGSEQKLYPFLRSVVVGSTHIMPGESESDDMDLVLDVKPTSTTAKDKGQTIKGAFKQVTITRNASEQAGARFTMHAVQNKHNFLKLRRDKHGRDNLIEQELDALMCHPNDHKASFTLNVDDAVVRDVVFFNLSPNWPSPVKQLPLAVVATGEAFGLGASVEATTPVEAEASIV</sequence>
<dbReference type="FunCoup" id="A9V1G8">
    <property type="interactions" value="911"/>
</dbReference>
<dbReference type="Pfam" id="PF10254">
    <property type="entry name" value="Pacs-1"/>
    <property type="match status" value="2"/>
</dbReference>
<dbReference type="Pfam" id="PF25332">
    <property type="entry name" value="C2_PACS_N"/>
    <property type="match status" value="1"/>
</dbReference>
<dbReference type="eggNOG" id="KOG3709">
    <property type="taxonomic scope" value="Eukaryota"/>
</dbReference>
<dbReference type="GeneID" id="5891823"/>
<name>A9V1G8_MONBE</name>
<reference evidence="6 7" key="1">
    <citation type="journal article" date="2008" name="Nature">
        <title>The genome of the choanoflagellate Monosiga brevicollis and the origin of metazoans.</title>
        <authorList>
            <consortium name="JGI Sequencing"/>
            <person name="King N."/>
            <person name="Westbrook M.J."/>
            <person name="Young S.L."/>
            <person name="Kuo A."/>
            <person name="Abedin M."/>
            <person name="Chapman J."/>
            <person name="Fairclough S."/>
            <person name="Hellsten U."/>
            <person name="Isogai Y."/>
            <person name="Letunic I."/>
            <person name="Marr M."/>
            <person name="Pincus D."/>
            <person name="Putnam N."/>
            <person name="Rokas A."/>
            <person name="Wright K.J."/>
            <person name="Zuzow R."/>
            <person name="Dirks W."/>
            <person name="Good M."/>
            <person name="Goodstein D."/>
            <person name="Lemons D."/>
            <person name="Li W."/>
            <person name="Lyons J.B."/>
            <person name="Morris A."/>
            <person name="Nichols S."/>
            <person name="Richter D.J."/>
            <person name="Salamov A."/>
            <person name="Bork P."/>
            <person name="Lim W.A."/>
            <person name="Manning G."/>
            <person name="Miller W.T."/>
            <person name="McGinnis W."/>
            <person name="Shapiro H."/>
            <person name="Tjian R."/>
            <person name="Grigoriev I.V."/>
            <person name="Rokhsar D."/>
        </authorList>
    </citation>
    <scope>NUCLEOTIDE SEQUENCE [LARGE SCALE GENOMIC DNA]</scope>
    <source>
        <strain evidence="7">MX1 / ATCC 50154</strain>
    </source>
</reference>
<dbReference type="STRING" id="81824.A9V1G8"/>
<dbReference type="InParanoid" id="A9V1G8"/>
<dbReference type="PANTHER" id="PTHR13280:SF17">
    <property type="entry name" value="KRUEPPEL TARGET AT 95D, ISOFORM A"/>
    <property type="match status" value="1"/>
</dbReference>
<keyword evidence="2" id="KW-0597">Phosphoprotein</keyword>
<dbReference type="Proteomes" id="UP000001357">
    <property type="component" value="Unassembled WGS sequence"/>
</dbReference>
<feature type="region of interest" description="Disordered" evidence="3">
    <location>
        <begin position="37"/>
        <end position="68"/>
    </location>
</feature>
<organism evidence="6 7">
    <name type="scientific">Monosiga brevicollis</name>
    <name type="common">Choanoflagellate</name>
    <dbReference type="NCBI Taxonomy" id="81824"/>
    <lineage>
        <taxon>Eukaryota</taxon>
        <taxon>Choanoflagellata</taxon>
        <taxon>Craspedida</taxon>
        <taxon>Salpingoecidae</taxon>
        <taxon>Monosiga</taxon>
    </lineage>
</organism>
<evidence type="ECO:0000256" key="2">
    <source>
        <dbReference type="ARBA" id="ARBA00022553"/>
    </source>
</evidence>
<feature type="compositionally biased region" description="Acidic residues" evidence="3">
    <location>
        <begin position="247"/>
        <end position="263"/>
    </location>
</feature>
<feature type="region of interest" description="Disordered" evidence="3">
    <location>
        <begin position="247"/>
        <end position="277"/>
    </location>
</feature>
<evidence type="ECO:0000259" key="4">
    <source>
        <dbReference type="Pfam" id="PF10254"/>
    </source>
</evidence>
<protein>
    <submittedName>
        <fullName evidence="6">Uncharacterized protein</fullName>
    </submittedName>
</protein>
<evidence type="ECO:0000313" key="7">
    <source>
        <dbReference type="Proteomes" id="UP000001357"/>
    </source>
</evidence>
<dbReference type="EMBL" id="CH991554">
    <property type="protein sequence ID" value="EDQ88565.1"/>
    <property type="molecule type" value="Genomic_DNA"/>
</dbReference>
<feature type="region of interest" description="Disordered" evidence="3">
    <location>
        <begin position="1"/>
        <end position="20"/>
    </location>
</feature>
<dbReference type="InterPro" id="IPR019381">
    <property type="entry name" value="PACS1/2_C"/>
</dbReference>
<evidence type="ECO:0000256" key="1">
    <source>
        <dbReference type="ARBA" id="ARBA00008590"/>
    </source>
</evidence>
<dbReference type="PANTHER" id="PTHR13280">
    <property type="entry name" value="PHOSPHOFURIN ACIDIC CLUSTER SORTING PROTEIN"/>
    <property type="match status" value="1"/>
</dbReference>
<dbReference type="RefSeq" id="XP_001746669.1">
    <property type="nucleotide sequence ID" value="XM_001746617.1"/>
</dbReference>
<dbReference type="InterPro" id="IPR057541">
    <property type="entry name" value="PACS1/2_N"/>
</dbReference>
<feature type="domain" description="Phosphofurin acidic cluster sorting protein 1/2 C-terminal" evidence="4">
    <location>
        <begin position="678"/>
        <end position="782"/>
    </location>
</feature>